<dbReference type="PATRIC" id="fig|1423725.3.peg.1494"/>
<dbReference type="NCBIfam" id="TIGR01636">
    <property type="entry name" value="phage_rinA"/>
    <property type="match status" value="1"/>
</dbReference>
<keyword evidence="2" id="KW-1185">Reference proteome</keyword>
<accession>A0A0R2D262</accession>
<reference evidence="1 2" key="1">
    <citation type="journal article" date="2015" name="Genome Announc.">
        <title>Expanding the biotechnology potential of lactobacilli through comparative genomics of 213 strains and associated genera.</title>
        <authorList>
            <person name="Sun Z."/>
            <person name="Harris H.M."/>
            <person name="McCann A."/>
            <person name="Guo C."/>
            <person name="Argimon S."/>
            <person name="Zhang W."/>
            <person name="Yang X."/>
            <person name="Jeffery I.B."/>
            <person name="Cooney J.C."/>
            <person name="Kagawa T.F."/>
            <person name="Liu W."/>
            <person name="Song Y."/>
            <person name="Salvetti E."/>
            <person name="Wrobel A."/>
            <person name="Rasinkangas P."/>
            <person name="Parkhill J."/>
            <person name="Rea M.C."/>
            <person name="O'Sullivan O."/>
            <person name="Ritari J."/>
            <person name="Douillard F.P."/>
            <person name="Paul Ross R."/>
            <person name="Yang R."/>
            <person name="Briner A.E."/>
            <person name="Felis G.E."/>
            <person name="de Vos W.M."/>
            <person name="Barrangou R."/>
            <person name="Klaenhammer T.R."/>
            <person name="Caufield P.W."/>
            <person name="Cui Y."/>
            <person name="Zhang H."/>
            <person name="O'Toole P.W."/>
        </authorList>
    </citation>
    <scope>NUCLEOTIDE SEQUENCE [LARGE SCALE GENOMIC DNA]</scope>
    <source>
        <strain evidence="1 2">DSM 21051</strain>
    </source>
</reference>
<dbReference type="STRING" id="1423725.FC19_GL001453"/>
<gene>
    <name evidence="1" type="ORF">FC19_GL001453</name>
</gene>
<name>A0A0R2D262_9LACO</name>
<dbReference type="InterPro" id="IPR006523">
    <property type="entry name" value="RinA"/>
</dbReference>
<sequence length="127" mass="14815">MIRDYPSAEEYIRRREQELMYRYQEFKDENVGGGRAENKKDEGVAQMAITIATDRRIENIKRNQKAVGQALKNSGEITQDIIYELYLRENGIYNTEGVAQKAHISVSQVRRKRNKFFELVAEERGLA</sequence>
<organism evidence="1 2">
    <name type="scientific">Liquorilactobacillus aquaticus DSM 21051</name>
    <dbReference type="NCBI Taxonomy" id="1423725"/>
    <lineage>
        <taxon>Bacteria</taxon>
        <taxon>Bacillati</taxon>
        <taxon>Bacillota</taxon>
        <taxon>Bacilli</taxon>
        <taxon>Lactobacillales</taxon>
        <taxon>Lactobacillaceae</taxon>
        <taxon>Liquorilactobacillus</taxon>
    </lineage>
</organism>
<evidence type="ECO:0000313" key="1">
    <source>
        <dbReference type="EMBL" id="KRM95972.1"/>
    </source>
</evidence>
<protein>
    <recommendedName>
        <fullName evidence="3">Transcriptional regulator</fullName>
    </recommendedName>
</protein>
<dbReference type="Proteomes" id="UP000051015">
    <property type="component" value="Unassembled WGS sequence"/>
</dbReference>
<evidence type="ECO:0000313" key="2">
    <source>
        <dbReference type="Proteomes" id="UP000051015"/>
    </source>
</evidence>
<proteinExistence type="predicted"/>
<comment type="caution">
    <text evidence="1">The sequence shown here is derived from an EMBL/GenBank/DDBJ whole genome shotgun (WGS) entry which is preliminary data.</text>
</comment>
<evidence type="ECO:0008006" key="3">
    <source>
        <dbReference type="Google" id="ProtNLM"/>
    </source>
</evidence>
<dbReference type="EMBL" id="AYZD01000018">
    <property type="protein sequence ID" value="KRM95972.1"/>
    <property type="molecule type" value="Genomic_DNA"/>
</dbReference>
<dbReference type="AlphaFoldDB" id="A0A0R2D262"/>